<feature type="compositionally biased region" description="Low complexity" evidence="2">
    <location>
        <begin position="402"/>
        <end position="416"/>
    </location>
</feature>
<feature type="region of interest" description="Disordered" evidence="2">
    <location>
        <begin position="226"/>
        <end position="279"/>
    </location>
</feature>
<feature type="region of interest" description="Disordered" evidence="2">
    <location>
        <begin position="637"/>
        <end position="665"/>
    </location>
</feature>
<dbReference type="EnsemblMetazoa" id="SMAR009080-RA">
    <property type="protein sequence ID" value="SMAR009080-PA"/>
    <property type="gene ID" value="SMAR009080"/>
</dbReference>
<feature type="domain" description="C2H2-type" evidence="3">
    <location>
        <begin position="336"/>
        <end position="363"/>
    </location>
</feature>
<dbReference type="AlphaFoldDB" id="T1J616"/>
<evidence type="ECO:0000313" key="5">
    <source>
        <dbReference type="Proteomes" id="UP000014500"/>
    </source>
</evidence>
<feature type="compositionally biased region" description="Basic residues" evidence="2">
    <location>
        <begin position="260"/>
        <end position="278"/>
    </location>
</feature>
<sequence>MAVESQQLLMVEGTLAPDTVLVTESKDEDGSVSADILQQALQEASEEFDPQTNIEYENVENAVAVVHGDPNRVDGDVEMDEGLEEGEPDTTANANDIVTSTNTVPGTVRVFATTPQTSTSATTSSTTTIAAPIGSSANPIQIIQQGNTYHSTQMLSQEQLQQIAQVLQQQQQLSQLSPNGSTSVLYNAATNTRIVYRIIYPSDLNNKSKNVTAATEVKVQAAASIVKGRGRPRKPWGRRFEDVEEKTDVPEMSREEKEEKKKHRPRTRSGRISKPPKHMVKDYKRIHYLDFDDEPYDDSDGGYSDYHVSGEDDGSRSSTSSAATTGGVSTSKSRRYRCGSCDKSYIGRGGLSRHYRLYPGHGNADDIEPEIAGTSAASVDGMLSGPGTPAESSQASNDAILPSSSTPTFITSTPMPVKRGRGRPSSHEIASLRRKAKLEELIKHCENEELMETVLPRLAEVVSVWEFLLMKCEKGSPTRASIPDICKELESLIKQAQKVAQEYMTLVPEDSADANDDNINSKYELTSSHLAGMLGLTPGQYNVEEMQKPEAPIFRYKMLTADPTEIKRTHATRRTIEVVDAEDIVVSSPVKRRRMSAENETKPDINETNINLLPMEILQESQEDSLDFVQVGNASNGNNVFRDETEPKAENTETQPSPSETVEGKVVNDKPQAFENVENVTQVVETAFVNPNNTDETTENNRVLTELTDDGKTEKNTDELENENSTRIFLADAESSKLINLSENGNSQYITLQDADGQTILGQVLCHRNEDGEMVRQVMIPEGHVLSNSQLEGLAELPEYTTNIMPQNVVIVQNGDGTTTTVQLPSDQSFPLETVEALLAMDSEPQS</sequence>
<feature type="compositionally biased region" description="Basic residues" evidence="2">
    <location>
        <begin position="228"/>
        <end position="237"/>
    </location>
</feature>
<feature type="compositionally biased region" description="Basic and acidic residues" evidence="2">
    <location>
        <begin position="641"/>
        <end position="651"/>
    </location>
</feature>
<evidence type="ECO:0000259" key="3">
    <source>
        <dbReference type="PROSITE" id="PS50157"/>
    </source>
</evidence>
<name>T1J616_STRMM</name>
<reference evidence="4" key="2">
    <citation type="submission" date="2015-02" db="UniProtKB">
        <authorList>
            <consortium name="EnsemblMetazoa"/>
        </authorList>
    </citation>
    <scope>IDENTIFICATION</scope>
</reference>
<dbReference type="eggNOG" id="ENOG502RIPD">
    <property type="taxonomic scope" value="Eukaryota"/>
</dbReference>
<accession>T1J616</accession>
<evidence type="ECO:0000256" key="2">
    <source>
        <dbReference type="SAM" id="MobiDB-lite"/>
    </source>
</evidence>
<dbReference type="InterPro" id="IPR039946">
    <property type="entry name" value="ZN839"/>
</dbReference>
<feature type="compositionally biased region" description="Basic and acidic residues" evidence="2">
    <location>
        <begin position="238"/>
        <end position="259"/>
    </location>
</feature>
<dbReference type="EMBL" id="JH431869">
    <property type="status" value="NOT_ANNOTATED_CDS"/>
    <property type="molecule type" value="Genomic_DNA"/>
</dbReference>
<dbReference type="STRING" id="126957.T1J616"/>
<keyword evidence="1" id="KW-0479">Metal-binding</keyword>
<feature type="compositionally biased region" description="Low complexity" evidence="2">
    <location>
        <begin position="316"/>
        <end position="331"/>
    </location>
</feature>
<reference evidence="5" key="1">
    <citation type="submission" date="2011-05" db="EMBL/GenBank/DDBJ databases">
        <authorList>
            <person name="Richards S.R."/>
            <person name="Qu J."/>
            <person name="Jiang H."/>
            <person name="Jhangiani S.N."/>
            <person name="Agravi P."/>
            <person name="Goodspeed R."/>
            <person name="Gross S."/>
            <person name="Mandapat C."/>
            <person name="Jackson L."/>
            <person name="Mathew T."/>
            <person name="Pu L."/>
            <person name="Thornton R."/>
            <person name="Saada N."/>
            <person name="Wilczek-Boney K.B."/>
            <person name="Lee S."/>
            <person name="Kovar C."/>
            <person name="Wu Y."/>
            <person name="Scherer S.E."/>
            <person name="Worley K.C."/>
            <person name="Muzny D.M."/>
            <person name="Gibbs R."/>
        </authorList>
    </citation>
    <scope>NUCLEOTIDE SEQUENCE</scope>
    <source>
        <strain evidence="5">Brora</strain>
    </source>
</reference>
<proteinExistence type="predicted"/>
<dbReference type="InterPro" id="IPR031885">
    <property type="entry name" value="DUF4764"/>
</dbReference>
<keyword evidence="1" id="KW-0863">Zinc-finger</keyword>
<evidence type="ECO:0000313" key="4">
    <source>
        <dbReference type="EnsemblMetazoa" id="SMAR009080-PA"/>
    </source>
</evidence>
<protein>
    <recommendedName>
        <fullName evidence="3">C2H2-type domain-containing protein</fullName>
    </recommendedName>
</protein>
<keyword evidence="1" id="KW-0862">Zinc</keyword>
<keyword evidence="5" id="KW-1185">Reference proteome</keyword>
<dbReference type="HOGENOM" id="CLU_336611_0_0_1"/>
<dbReference type="PhylomeDB" id="T1J616"/>
<dbReference type="InterPro" id="IPR013087">
    <property type="entry name" value="Znf_C2H2_type"/>
</dbReference>
<feature type="region of interest" description="Disordered" evidence="2">
    <location>
        <begin position="300"/>
        <end position="335"/>
    </location>
</feature>
<dbReference type="GO" id="GO:0008270">
    <property type="term" value="F:zinc ion binding"/>
    <property type="evidence" value="ECO:0007669"/>
    <property type="project" value="UniProtKB-KW"/>
</dbReference>
<dbReference type="PANTHER" id="PTHR16116">
    <property type="entry name" value="ZINC FINGER PROTEIN 839"/>
    <property type="match status" value="1"/>
</dbReference>
<dbReference type="PROSITE" id="PS50157">
    <property type="entry name" value="ZINC_FINGER_C2H2_2"/>
    <property type="match status" value="1"/>
</dbReference>
<dbReference type="PANTHER" id="PTHR16116:SF5">
    <property type="entry name" value="ZINC FINGER PROTEIN 839"/>
    <property type="match status" value="1"/>
</dbReference>
<organism evidence="4 5">
    <name type="scientific">Strigamia maritima</name>
    <name type="common">European centipede</name>
    <name type="synonym">Geophilus maritimus</name>
    <dbReference type="NCBI Taxonomy" id="126957"/>
    <lineage>
        <taxon>Eukaryota</taxon>
        <taxon>Metazoa</taxon>
        <taxon>Ecdysozoa</taxon>
        <taxon>Arthropoda</taxon>
        <taxon>Myriapoda</taxon>
        <taxon>Chilopoda</taxon>
        <taxon>Pleurostigmophora</taxon>
        <taxon>Geophilomorpha</taxon>
        <taxon>Linotaeniidae</taxon>
        <taxon>Strigamia</taxon>
    </lineage>
</organism>
<dbReference type="Pfam" id="PF15961">
    <property type="entry name" value="DUF4764"/>
    <property type="match status" value="2"/>
</dbReference>
<dbReference type="Proteomes" id="UP000014500">
    <property type="component" value="Unassembled WGS sequence"/>
</dbReference>
<evidence type="ECO:0000256" key="1">
    <source>
        <dbReference type="PROSITE-ProRule" id="PRU00042"/>
    </source>
</evidence>
<feature type="region of interest" description="Disordered" evidence="2">
    <location>
        <begin position="377"/>
        <end position="428"/>
    </location>
</feature>